<evidence type="ECO:0000313" key="2">
    <source>
        <dbReference type="Proteomes" id="UP001281147"/>
    </source>
</evidence>
<gene>
    <name evidence="1" type="primary">GPI17_2</name>
    <name evidence="1" type="ORF">LTR37_018740</name>
</gene>
<accession>A0ACC3MHN4</accession>
<keyword evidence="2" id="KW-1185">Reference proteome</keyword>
<organism evidence="1 2">
    <name type="scientific">Vermiconidia calcicola</name>
    <dbReference type="NCBI Taxonomy" id="1690605"/>
    <lineage>
        <taxon>Eukaryota</taxon>
        <taxon>Fungi</taxon>
        <taxon>Dikarya</taxon>
        <taxon>Ascomycota</taxon>
        <taxon>Pezizomycotina</taxon>
        <taxon>Dothideomycetes</taxon>
        <taxon>Dothideomycetidae</taxon>
        <taxon>Mycosphaerellales</taxon>
        <taxon>Extremaceae</taxon>
        <taxon>Vermiconidia</taxon>
    </lineage>
</organism>
<comment type="caution">
    <text evidence="1">The sequence shown here is derived from an EMBL/GenBank/DDBJ whole genome shotgun (WGS) entry which is preliminary data.</text>
</comment>
<dbReference type="Proteomes" id="UP001281147">
    <property type="component" value="Unassembled WGS sequence"/>
</dbReference>
<dbReference type="EMBL" id="JAUTXU010000269">
    <property type="protein sequence ID" value="KAK3691295.1"/>
    <property type="molecule type" value="Genomic_DNA"/>
</dbReference>
<name>A0ACC3MHN4_9PEZI</name>
<reference evidence="1" key="1">
    <citation type="submission" date="2023-07" db="EMBL/GenBank/DDBJ databases">
        <title>Black Yeasts Isolated from many extreme environments.</title>
        <authorList>
            <person name="Coleine C."/>
            <person name="Stajich J.E."/>
            <person name="Selbmann L."/>
        </authorList>
    </citation>
    <scope>NUCLEOTIDE SEQUENCE</scope>
    <source>
        <strain evidence="1">CCFEE 5714</strain>
    </source>
</reference>
<evidence type="ECO:0000313" key="1">
    <source>
        <dbReference type="EMBL" id="KAK3691295.1"/>
    </source>
</evidence>
<proteinExistence type="predicted"/>
<protein>
    <submittedName>
        <fullName evidence="1">GPI transamidase component</fullName>
    </submittedName>
</protein>
<sequence length="558" mass="60917">MSLSSAEESSSTPADGGSATDPSHGPPPPPEQPKSTWTRRLIILAFWAVIVTLGWPHWVFTTSIHRSDLPLESMNRWADGKACQLHYPLYIGLAWDDYDISQVQDLASQVQSLLSAENDLSLYDFYIIADATNAETSQRATLLAEAGGELRGHREHALFVNVIADPSAKSTSASLRTWRPVLEVRHNPGRTVDSTTLAPFIASEIRKVYEHEKDAISHLLKDTPFTTSGQVEALSPEVKSSLDARRTRAFKYAATYHLTFSLFTSSASPSAWEAEQALEESISPLLDRLSSISEFTVDTQVQLLASFSPSIAGPQYNESTQEWKLQRTDLSGFVNAAEWPLNPGIGSGPTINFVLFVPSEDQSPLVLAETGGNSWLIPQWGGVQILNPSGKQSERLSAADLRPVMLTFADQLSALLGLPDSPASPSLRITSLVRERATSLVLSASSTLGALARLSLKLTSIAIPDSVAKSVDETILRLDEACHDLREGRYHRALENARTAEGEAEQAFFEPSMVGQVYFPEEHKVAVYVPLLGPMAVPLVMAALKEFRKLRGTKAKVA</sequence>